<dbReference type="EMBL" id="AYKH01000004">
    <property type="protein sequence ID" value="ROO29549.1"/>
    <property type="molecule type" value="Genomic_DNA"/>
</dbReference>
<comment type="caution">
    <text evidence="5">The sequence shown here is derived from an EMBL/GenBank/DDBJ whole genome shotgun (WGS) entry which is preliminary data.</text>
</comment>
<protein>
    <recommendedName>
        <fullName evidence="7">Glycosyl transferase family 2</fullName>
    </recommendedName>
</protein>
<feature type="domain" description="Galactosyltransferase C-terminal" evidence="4">
    <location>
        <begin position="194"/>
        <end position="238"/>
    </location>
</feature>
<dbReference type="InterPro" id="IPR050834">
    <property type="entry name" value="Glycosyltransf_2"/>
</dbReference>
<sequence length="315" mass="35122">MTRHRRPQDNPCTLAHRGRPESISLIVSSYNQPRSLALVLDALTRQSWRADEIIIADDGSQPPTFAAIERFAAHPALPPIRVLTQPDEGFRKTVALNGAILASRGQQLLFLDGDVIPSPDWIERHRASYRPMGYAVGDYVRLDRRDSLDLYALRADGDRLDDRRAALVGAQRRYLFKRAARARFHMLCRKTMRPRLLGGNFSVDRGLLFGVNGFDERFVGCGGEDSNLRNRLNRYGGRPSSLIRTAVGLHLSPGLDDPQPARNRISYLDSPLRHEAPTRRARMGLAERLSGGRGMPEQPAPEAAPGVRGRLPDPA</sequence>
<dbReference type="InterPro" id="IPR027791">
    <property type="entry name" value="Galactosyl_T_C"/>
</dbReference>
<evidence type="ECO:0000259" key="4">
    <source>
        <dbReference type="Pfam" id="PF02709"/>
    </source>
</evidence>
<dbReference type="InterPro" id="IPR029044">
    <property type="entry name" value="Nucleotide-diphossugar_trans"/>
</dbReference>
<dbReference type="Gene3D" id="3.90.550.10">
    <property type="entry name" value="Spore Coat Polysaccharide Biosynthesis Protein SpsA, Chain A"/>
    <property type="match status" value="1"/>
</dbReference>
<dbReference type="PANTHER" id="PTHR43685">
    <property type="entry name" value="GLYCOSYLTRANSFERASE"/>
    <property type="match status" value="1"/>
</dbReference>
<evidence type="ECO:0000313" key="5">
    <source>
        <dbReference type="EMBL" id="ROO29549.1"/>
    </source>
</evidence>
<accession>A0A423PVE9</accession>
<evidence type="ECO:0000256" key="1">
    <source>
        <dbReference type="ARBA" id="ARBA00022679"/>
    </source>
</evidence>
<evidence type="ECO:0008006" key="7">
    <source>
        <dbReference type="Google" id="ProtNLM"/>
    </source>
</evidence>
<evidence type="ECO:0000313" key="6">
    <source>
        <dbReference type="Proteomes" id="UP000283993"/>
    </source>
</evidence>
<proteinExistence type="predicted"/>
<evidence type="ECO:0000256" key="2">
    <source>
        <dbReference type="SAM" id="MobiDB-lite"/>
    </source>
</evidence>
<feature type="domain" description="Glycosyltransferase 2-like" evidence="3">
    <location>
        <begin position="24"/>
        <end position="134"/>
    </location>
</feature>
<feature type="region of interest" description="Disordered" evidence="2">
    <location>
        <begin position="285"/>
        <end position="315"/>
    </location>
</feature>
<evidence type="ECO:0000259" key="3">
    <source>
        <dbReference type="Pfam" id="PF00535"/>
    </source>
</evidence>
<keyword evidence="6" id="KW-1185">Reference proteome</keyword>
<dbReference type="PANTHER" id="PTHR43685:SF3">
    <property type="entry name" value="SLR2126 PROTEIN"/>
    <property type="match status" value="1"/>
</dbReference>
<name>A0A423PVE9_9GAMM</name>
<dbReference type="GO" id="GO:0016740">
    <property type="term" value="F:transferase activity"/>
    <property type="evidence" value="ECO:0007669"/>
    <property type="project" value="UniProtKB-KW"/>
</dbReference>
<reference evidence="5 6" key="1">
    <citation type="submission" date="2013-10" db="EMBL/GenBank/DDBJ databases">
        <title>Salinisphaera orenii MK-B5 Genome Sequencing.</title>
        <authorList>
            <person name="Lai Q."/>
            <person name="Li C."/>
            <person name="Shao Z."/>
        </authorList>
    </citation>
    <scope>NUCLEOTIDE SEQUENCE [LARGE SCALE GENOMIC DNA]</scope>
    <source>
        <strain evidence="5 6">MK-B5</strain>
    </source>
</reference>
<dbReference type="SUPFAM" id="SSF53448">
    <property type="entry name" value="Nucleotide-diphospho-sugar transferases"/>
    <property type="match status" value="1"/>
</dbReference>
<dbReference type="Pfam" id="PF02709">
    <property type="entry name" value="Glyco_transf_7C"/>
    <property type="match status" value="1"/>
</dbReference>
<dbReference type="InterPro" id="IPR001173">
    <property type="entry name" value="Glyco_trans_2-like"/>
</dbReference>
<organism evidence="5 6">
    <name type="scientific">Salinisphaera orenii MK-B5</name>
    <dbReference type="NCBI Taxonomy" id="856730"/>
    <lineage>
        <taxon>Bacteria</taxon>
        <taxon>Pseudomonadati</taxon>
        <taxon>Pseudomonadota</taxon>
        <taxon>Gammaproteobacteria</taxon>
        <taxon>Salinisphaerales</taxon>
        <taxon>Salinisphaeraceae</taxon>
        <taxon>Salinisphaera</taxon>
    </lineage>
</organism>
<dbReference type="Proteomes" id="UP000283993">
    <property type="component" value="Unassembled WGS sequence"/>
</dbReference>
<dbReference type="AlphaFoldDB" id="A0A423PVE9"/>
<gene>
    <name evidence="5" type="ORF">SAOR_03235</name>
</gene>
<keyword evidence="1" id="KW-0808">Transferase</keyword>
<dbReference type="Pfam" id="PF00535">
    <property type="entry name" value="Glycos_transf_2"/>
    <property type="match status" value="1"/>
</dbReference>